<protein>
    <submittedName>
        <fullName evidence="2">Uncharacterized protein</fullName>
    </submittedName>
</protein>
<evidence type="ECO:0000313" key="3">
    <source>
        <dbReference type="Proteomes" id="UP000285908"/>
    </source>
</evidence>
<dbReference type="RefSeq" id="WP_127906199.1">
    <property type="nucleotide sequence ID" value="NZ_RQXX01000002.1"/>
</dbReference>
<feature type="transmembrane region" description="Helical" evidence="1">
    <location>
        <begin position="114"/>
        <end position="132"/>
    </location>
</feature>
<keyword evidence="1" id="KW-0812">Transmembrane</keyword>
<dbReference type="Proteomes" id="UP000285908">
    <property type="component" value="Unassembled WGS sequence"/>
</dbReference>
<dbReference type="AlphaFoldDB" id="A0A438AK34"/>
<feature type="transmembrane region" description="Helical" evidence="1">
    <location>
        <begin position="15"/>
        <end position="36"/>
    </location>
</feature>
<name>A0A438AK34_9RHOB</name>
<evidence type="ECO:0000256" key="1">
    <source>
        <dbReference type="SAM" id="Phobius"/>
    </source>
</evidence>
<dbReference type="EMBL" id="RQXX01000002">
    <property type="protein sequence ID" value="RVV98965.1"/>
    <property type="molecule type" value="Genomic_DNA"/>
</dbReference>
<sequence length="146" mass="14922">MTLAARSSGRAGRTIAVFALLGPPLGALLLVVATIPLPRDASDTALTFAIAIALGYRVAFVPMLLSGLAVAILAYRPTPRWLRGAAAAGVSMAGTFLSTWILQPPEAGRTLSLPLLYAGAAGAAALLCLVIARPGRGRPDDGPARH</sequence>
<reference evidence="2 3" key="1">
    <citation type="submission" date="2018-11" db="EMBL/GenBank/DDBJ databases">
        <title>Mesobaculum littorinae gen. nov., sp. nov., isolated from Littorina scabra that represents a novel genus of the order Rhodobacteraceae.</title>
        <authorList>
            <person name="Li F."/>
        </authorList>
    </citation>
    <scope>NUCLEOTIDE SEQUENCE [LARGE SCALE GENOMIC DNA]</scope>
    <source>
        <strain evidence="2 3">M0103</strain>
    </source>
</reference>
<keyword evidence="1" id="KW-0472">Membrane</keyword>
<evidence type="ECO:0000313" key="2">
    <source>
        <dbReference type="EMBL" id="RVV98965.1"/>
    </source>
</evidence>
<gene>
    <name evidence="2" type="ORF">EKE94_08780</name>
</gene>
<accession>A0A438AK34</accession>
<dbReference type="OrthoDB" id="9940288at2"/>
<feature type="transmembrane region" description="Helical" evidence="1">
    <location>
        <begin position="48"/>
        <end position="74"/>
    </location>
</feature>
<proteinExistence type="predicted"/>
<keyword evidence="1" id="KW-1133">Transmembrane helix</keyword>
<keyword evidence="3" id="KW-1185">Reference proteome</keyword>
<feature type="transmembrane region" description="Helical" evidence="1">
    <location>
        <begin position="81"/>
        <end position="102"/>
    </location>
</feature>
<organism evidence="2 3">
    <name type="scientific">Mesobaculum littorinae</name>
    <dbReference type="NCBI Taxonomy" id="2486419"/>
    <lineage>
        <taxon>Bacteria</taxon>
        <taxon>Pseudomonadati</taxon>
        <taxon>Pseudomonadota</taxon>
        <taxon>Alphaproteobacteria</taxon>
        <taxon>Rhodobacterales</taxon>
        <taxon>Roseobacteraceae</taxon>
        <taxon>Mesobaculum</taxon>
    </lineage>
</organism>
<comment type="caution">
    <text evidence="2">The sequence shown here is derived from an EMBL/GenBank/DDBJ whole genome shotgun (WGS) entry which is preliminary data.</text>
</comment>